<dbReference type="Proteomes" id="UP000244240">
    <property type="component" value="Unassembled WGS sequence"/>
</dbReference>
<comment type="caution">
    <text evidence="1">The sequence shown here is derived from an EMBL/GenBank/DDBJ whole genome shotgun (WGS) entry which is preliminary data.</text>
</comment>
<protein>
    <submittedName>
        <fullName evidence="1">Uncharacterized protein</fullName>
    </submittedName>
</protein>
<gene>
    <name evidence="1" type="ORF">C8P63_12162</name>
</gene>
<sequence length="63" mass="7446">MKAIRGKKALEDMIDRLKGLELAMRVCRDRRVVRQLAGRYDRCMQELFAAFDRPFQGQMDPPF</sequence>
<organism evidence="1 2">
    <name type="scientific">Melghirimyces profundicolus</name>
    <dbReference type="NCBI Taxonomy" id="1242148"/>
    <lineage>
        <taxon>Bacteria</taxon>
        <taxon>Bacillati</taxon>
        <taxon>Bacillota</taxon>
        <taxon>Bacilli</taxon>
        <taxon>Bacillales</taxon>
        <taxon>Thermoactinomycetaceae</taxon>
        <taxon>Melghirimyces</taxon>
    </lineage>
</organism>
<dbReference type="EMBL" id="QBKR01000021">
    <property type="protein sequence ID" value="PTX55182.1"/>
    <property type="molecule type" value="Genomic_DNA"/>
</dbReference>
<name>A0A2T6BGJ5_9BACL</name>
<accession>A0A2T6BGJ5</accession>
<evidence type="ECO:0000313" key="2">
    <source>
        <dbReference type="Proteomes" id="UP000244240"/>
    </source>
</evidence>
<dbReference type="AlphaFoldDB" id="A0A2T6BGJ5"/>
<keyword evidence="2" id="KW-1185">Reference proteome</keyword>
<reference evidence="1 2" key="1">
    <citation type="submission" date="2018-04" db="EMBL/GenBank/DDBJ databases">
        <title>Genomic Encyclopedia of Archaeal and Bacterial Type Strains, Phase II (KMG-II): from individual species to whole genera.</title>
        <authorList>
            <person name="Goeker M."/>
        </authorList>
    </citation>
    <scope>NUCLEOTIDE SEQUENCE [LARGE SCALE GENOMIC DNA]</scope>
    <source>
        <strain evidence="1 2">DSM 45787</strain>
    </source>
</reference>
<evidence type="ECO:0000313" key="1">
    <source>
        <dbReference type="EMBL" id="PTX55182.1"/>
    </source>
</evidence>
<proteinExistence type="predicted"/>
<dbReference type="RefSeq" id="WP_108025287.1">
    <property type="nucleotide sequence ID" value="NZ_QBKR01000021.1"/>
</dbReference>